<dbReference type="NCBIfam" id="NF001567">
    <property type="entry name" value="PRK00389.1"/>
    <property type="match status" value="1"/>
</dbReference>
<accession>A0ABV7H5K7</accession>
<dbReference type="Gene3D" id="2.40.30.110">
    <property type="entry name" value="Aminomethyltransferase beta-barrel domains"/>
    <property type="match status" value="1"/>
</dbReference>
<organism evidence="10 11">
    <name type="scientific">Piscinibacterium candidicorallinum</name>
    <dbReference type="NCBI Taxonomy" id="1793872"/>
    <lineage>
        <taxon>Bacteria</taxon>
        <taxon>Pseudomonadati</taxon>
        <taxon>Pseudomonadota</taxon>
        <taxon>Betaproteobacteria</taxon>
        <taxon>Burkholderiales</taxon>
        <taxon>Piscinibacterium</taxon>
    </lineage>
</organism>
<evidence type="ECO:0000256" key="6">
    <source>
        <dbReference type="ARBA" id="ARBA00047665"/>
    </source>
</evidence>
<dbReference type="Gene3D" id="3.30.70.1400">
    <property type="entry name" value="Aminomethyltransferase beta-barrel domains"/>
    <property type="match status" value="1"/>
</dbReference>
<comment type="subunit">
    <text evidence="7">The glycine cleavage system is composed of four proteins: P, T, L and H.</text>
</comment>
<dbReference type="PANTHER" id="PTHR43757">
    <property type="entry name" value="AMINOMETHYLTRANSFERASE"/>
    <property type="match status" value="1"/>
</dbReference>
<dbReference type="InterPro" id="IPR029043">
    <property type="entry name" value="GcvT/YgfZ_C"/>
</dbReference>
<dbReference type="Pfam" id="PF01571">
    <property type="entry name" value="GCV_T"/>
    <property type="match status" value="1"/>
</dbReference>
<dbReference type="Gene3D" id="4.10.1250.10">
    <property type="entry name" value="Aminomethyltransferase fragment"/>
    <property type="match status" value="1"/>
</dbReference>
<proteinExistence type="inferred from homology"/>
<dbReference type="PIRSF" id="PIRSF006487">
    <property type="entry name" value="GcvT"/>
    <property type="match status" value="1"/>
</dbReference>
<dbReference type="InterPro" id="IPR006222">
    <property type="entry name" value="GCVT_N"/>
</dbReference>
<comment type="caution">
    <text evidence="10">The sequence shown here is derived from an EMBL/GenBank/DDBJ whole genome shotgun (WGS) entry which is preliminary data.</text>
</comment>
<evidence type="ECO:0000259" key="8">
    <source>
        <dbReference type="Pfam" id="PF01571"/>
    </source>
</evidence>
<evidence type="ECO:0000256" key="4">
    <source>
        <dbReference type="ARBA" id="ARBA00022679"/>
    </source>
</evidence>
<dbReference type="NCBIfam" id="TIGR00528">
    <property type="entry name" value="gcvT"/>
    <property type="match status" value="1"/>
</dbReference>
<dbReference type="SUPFAM" id="SSF103025">
    <property type="entry name" value="Folate-binding domain"/>
    <property type="match status" value="1"/>
</dbReference>
<keyword evidence="4 7" id="KW-0808">Transferase</keyword>
<feature type="domain" description="GCVT N-terminal" evidence="8">
    <location>
        <begin position="13"/>
        <end position="263"/>
    </location>
</feature>
<comment type="similarity">
    <text evidence="1 7">Belongs to the GcvT family.</text>
</comment>
<dbReference type="PANTHER" id="PTHR43757:SF2">
    <property type="entry name" value="AMINOMETHYLTRANSFERASE, MITOCHONDRIAL"/>
    <property type="match status" value="1"/>
</dbReference>
<evidence type="ECO:0000256" key="2">
    <source>
        <dbReference type="ARBA" id="ARBA00012616"/>
    </source>
</evidence>
<evidence type="ECO:0000256" key="5">
    <source>
        <dbReference type="ARBA" id="ARBA00031395"/>
    </source>
</evidence>
<gene>
    <name evidence="7 10" type="primary">gcvT</name>
    <name evidence="10" type="ORF">ACFOEN_09810</name>
</gene>
<evidence type="ECO:0000256" key="7">
    <source>
        <dbReference type="HAMAP-Rule" id="MF_00259"/>
    </source>
</evidence>
<sequence length="363" mass="39004">MTSSSAALKRTPLYQTHADAGAKLVDFGGWEMPLNYGSQIEEHHAVRRDAGMFDVSHMCPVDVKGAQSRAFLHRLIANNVDKLTVVGKALYSGMLNEAGGVIDDLIVYWRGGDSWRIVVNASTAEKDLAHMAAVAAPFGVMLTPRRDLAMIAVQGPNARAKVLQVRPDWKAACEPLMVFQAAEIGENFIARTGYTGEDGFEIMVPMNDAAALWADLKAAGVAQCGLGARDTLRLEAGMNLYGNDMDETVSPLDAGMGWTVDRKTERDFIGRAALDRDGQKSAFVGLKLLDKGVIRGHMKVMTPHGDGEITSGTFSPSMSVSIALARVPKAVQIGDTVQVDIRGKGVNALVVKPPFVRNGQVLV</sequence>
<dbReference type="Proteomes" id="UP001595556">
    <property type="component" value="Unassembled WGS sequence"/>
</dbReference>
<dbReference type="InterPro" id="IPR022903">
    <property type="entry name" value="GcvT_bac"/>
</dbReference>
<evidence type="ECO:0000259" key="9">
    <source>
        <dbReference type="Pfam" id="PF08669"/>
    </source>
</evidence>
<dbReference type="InterPro" id="IPR006223">
    <property type="entry name" value="GcvT"/>
</dbReference>
<name>A0ABV7H5K7_9BURK</name>
<comment type="catalytic activity">
    <reaction evidence="6 7">
        <text>N(6)-[(R)-S(8)-aminomethyldihydrolipoyl]-L-lysyl-[protein] + (6S)-5,6,7,8-tetrahydrofolate = N(6)-[(R)-dihydrolipoyl]-L-lysyl-[protein] + (6R)-5,10-methylene-5,6,7,8-tetrahydrofolate + NH4(+)</text>
        <dbReference type="Rhea" id="RHEA:16945"/>
        <dbReference type="Rhea" id="RHEA-COMP:10475"/>
        <dbReference type="Rhea" id="RHEA-COMP:10492"/>
        <dbReference type="ChEBI" id="CHEBI:15636"/>
        <dbReference type="ChEBI" id="CHEBI:28938"/>
        <dbReference type="ChEBI" id="CHEBI:57453"/>
        <dbReference type="ChEBI" id="CHEBI:83100"/>
        <dbReference type="ChEBI" id="CHEBI:83143"/>
        <dbReference type="EC" id="2.1.2.10"/>
    </reaction>
</comment>
<feature type="domain" description="Aminomethyltransferase C-terminal" evidence="9">
    <location>
        <begin position="283"/>
        <end position="356"/>
    </location>
</feature>
<dbReference type="InterPro" id="IPR013977">
    <property type="entry name" value="GcvT_C"/>
</dbReference>
<dbReference type="InterPro" id="IPR028896">
    <property type="entry name" value="GcvT/YgfZ/DmdA"/>
</dbReference>
<dbReference type="RefSeq" id="WP_377303437.1">
    <property type="nucleotide sequence ID" value="NZ_CP180191.1"/>
</dbReference>
<evidence type="ECO:0000313" key="11">
    <source>
        <dbReference type="Proteomes" id="UP001595556"/>
    </source>
</evidence>
<dbReference type="Pfam" id="PF08669">
    <property type="entry name" value="GCV_T_C"/>
    <property type="match status" value="1"/>
</dbReference>
<dbReference type="EMBL" id="JBHRTI010000004">
    <property type="protein sequence ID" value="MFC3147938.1"/>
    <property type="molecule type" value="Genomic_DNA"/>
</dbReference>
<evidence type="ECO:0000256" key="3">
    <source>
        <dbReference type="ARBA" id="ARBA00022576"/>
    </source>
</evidence>
<keyword evidence="11" id="KW-1185">Reference proteome</keyword>
<dbReference type="HAMAP" id="MF_00259">
    <property type="entry name" value="GcvT"/>
    <property type="match status" value="1"/>
</dbReference>
<protein>
    <recommendedName>
        <fullName evidence="2 7">Aminomethyltransferase</fullName>
        <ecNumber evidence="2 7">2.1.2.10</ecNumber>
    </recommendedName>
    <alternativeName>
        <fullName evidence="5 7">Glycine cleavage system T protein</fullName>
    </alternativeName>
</protein>
<dbReference type="EC" id="2.1.2.10" evidence="2 7"/>
<evidence type="ECO:0000256" key="1">
    <source>
        <dbReference type="ARBA" id="ARBA00008609"/>
    </source>
</evidence>
<keyword evidence="3 7" id="KW-0032">Aminotransferase</keyword>
<reference evidence="11" key="1">
    <citation type="journal article" date="2019" name="Int. J. Syst. Evol. Microbiol.">
        <title>The Global Catalogue of Microorganisms (GCM) 10K type strain sequencing project: providing services to taxonomists for standard genome sequencing and annotation.</title>
        <authorList>
            <consortium name="The Broad Institute Genomics Platform"/>
            <consortium name="The Broad Institute Genome Sequencing Center for Infectious Disease"/>
            <person name="Wu L."/>
            <person name="Ma J."/>
        </authorList>
    </citation>
    <scope>NUCLEOTIDE SEQUENCE [LARGE SCALE GENOMIC DNA]</scope>
    <source>
        <strain evidence="11">KCTC 52168</strain>
    </source>
</reference>
<dbReference type="InterPro" id="IPR027266">
    <property type="entry name" value="TrmE/GcvT-like"/>
</dbReference>
<dbReference type="SUPFAM" id="SSF101790">
    <property type="entry name" value="Aminomethyltransferase beta-barrel domain"/>
    <property type="match status" value="1"/>
</dbReference>
<comment type="function">
    <text evidence="7">The glycine cleavage system catalyzes the degradation of glycine.</text>
</comment>
<dbReference type="GO" id="GO:0004047">
    <property type="term" value="F:aminomethyltransferase activity"/>
    <property type="evidence" value="ECO:0007669"/>
    <property type="project" value="UniProtKB-EC"/>
</dbReference>
<evidence type="ECO:0000313" key="10">
    <source>
        <dbReference type="EMBL" id="MFC3147938.1"/>
    </source>
</evidence>
<dbReference type="Gene3D" id="3.30.1360.120">
    <property type="entry name" value="Probable tRNA modification gtpase trme, domain 1"/>
    <property type="match status" value="1"/>
</dbReference>